<dbReference type="SMART" id="SM00852">
    <property type="entry name" value="MoCF_biosynth"/>
    <property type="match status" value="1"/>
</dbReference>
<keyword evidence="9" id="KW-1185">Reference proteome</keyword>
<dbReference type="AlphaFoldDB" id="A0A512AM37"/>
<dbReference type="EMBL" id="BJYR01000017">
    <property type="protein sequence ID" value="GEO00741.1"/>
    <property type="molecule type" value="Genomic_DNA"/>
</dbReference>
<evidence type="ECO:0000256" key="3">
    <source>
        <dbReference type="ARBA" id="ARBA00010763"/>
    </source>
</evidence>
<protein>
    <recommendedName>
        <fullName evidence="6">Molybdopterin molybdenumtransferase</fullName>
        <ecNumber evidence="6">2.10.1.1</ecNumber>
    </recommendedName>
</protein>
<dbReference type="InterPro" id="IPR001453">
    <property type="entry name" value="MoaB/Mog_dom"/>
</dbReference>
<evidence type="ECO:0000313" key="8">
    <source>
        <dbReference type="EMBL" id="GEO00741.1"/>
    </source>
</evidence>
<dbReference type="Pfam" id="PF00994">
    <property type="entry name" value="MoCF_biosynth"/>
    <property type="match status" value="1"/>
</dbReference>
<accession>A0A512AM37</accession>
<evidence type="ECO:0000256" key="2">
    <source>
        <dbReference type="ARBA" id="ARBA00005046"/>
    </source>
</evidence>
<evidence type="ECO:0000256" key="6">
    <source>
        <dbReference type="RuleBase" id="RU365090"/>
    </source>
</evidence>
<evidence type="ECO:0000256" key="1">
    <source>
        <dbReference type="ARBA" id="ARBA00002901"/>
    </source>
</evidence>
<dbReference type="InterPro" id="IPR036688">
    <property type="entry name" value="MoeA_C_domain_IV_sf"/>
</dbReference>
<evidence type="ECO:0000259" key="7">
    <source>
        <dbReference type="SMART" id="SM00852"/>
    </source>
</evidence>
<proteinExistence type="inferred from homology"/>
<dbReference type="SUPFAM" id="SSF63867">
    <property type="entry name" value="MoeA C-terminal domain-like"/>
    <property type="match status" value="1"/>
</dbReference>
<organism evidence="8 9">
    <name type="scientific">Novosphingobium sediminis</name>
    <dbReference type="NCBI Taxonomy" id="707214"/>
    <lineage>
        <taxon>Bacteria</taxon>
        <taxon>Pseudomonadati</taxon>
        <taxon>Pseudomonadota</taxon>
        <taxon>Alphaproteobacteria</taxon>
        <taxon>Sphingomonadales</taxon>
        <taxon>Sphingomonadaceae</taxon>
        <taxon>Novosphingobium</taxon>
    </lineage>
</organism>
<dbReference type="InterPro" id="IPR005111">
    <property type="entry name" value="MoeA_C_domain_IV"/>
</dbReference>
<dbReference type="Proteomes" id="UP000321464">
    <property type="component" value="Unassembled WGS sequence"/>
</dbReference>
<keyword evidence="6" id="KW-0479">Metal-binding</keyword>
<feature type="domain" description="MoaB/Mog" evidence="7">
    <location>
        <begin position="187"/>
        <end position="324"/>
    </location>
</feature>
<comment type="pathway">
    <text evidence="2 6">Cofactor biosynthesis; molybdopterin biosynthesis.</text>
</comment>
<dbReference type="InterPro" id="IPR036135">
    <property type="entry name" value="MoeA_linker/N_sf"/>
</dbReference>
<dbReference type="Gene3D" id="2.170.190.11">
    <property type="entry name" value="Molybdopterin biosynthesis moea protein, domain 3"/>
    <property type="match status" value="1"/>
</dbReference>
<comment type="caution">
    <text evidence="8">The sequence shown here is derived from an EMBL/GenBank/DDBJ whole genome shotgun (WGS) entry which is preliminary data.</text>
</comment>
<dbReference type="Pfam" id="PF03453">
    <property type="entry name" value="MoeA_N"/>
    <property type="match status" value="1"/>
</dbReference>
<dbReference type="EC" id="2.10.1.1" evidence="6"/>
<keyword evidence="6 8" id="KW-0808">Transferase</keyword>
<comment type="similarity">
    <text evidence="3 6">Belongs to the MoeA family.</text>
</comment>
<reference evidence="8 9" key="1">
    <citation type="submission" date="2019-07" db="EMBL/GenBank/DDBJ databases">
        <title>Whole genome shotgun sequence of Novosphingobium sediminis NBRC 106119.</title>
        <authorList>
            <person name="Hosoyama A."/>
            <person name="Uohara A."/>
            <person name="Ohji S."/>
            <person name="Ichikawa N."/>
        </authorList>
    </citation>
    <scope>NUCLEOTIDE SEQUENCE [LARGE SCALE GENOMIC DNA]</scope>
    <source>
        <strain evidence="8 9">NBRC 106119</strain>
    </source>
</reference>
<keyword evidence="4 6" id="KW-0501">Molybdenum cofactor biosynthesis</keyword>
<name>A0A512AM37_9SPHN</name>
<comment type="catalytic activity">
    <reaction evidence="5">
        <text>adenylyl-molybdopterin + molybdate = Mo-molybdopterin + AMP + H(+)</text>
        <dbReference type="Rhea" id="RHEA:35047"/>
        <dbReference type="ChEBI" id="CHEBI:15378"/>
        <dbReference type="ChEBI" id="CHEBI:36264"/>
        <dbReference type="ChEBI" id="CHEBI:62727"/>
        <dbReference type="ChEBI" id="CHEBI:71302"/>
        <dbReference type="ChEBI" id="CHEBI:456215"/>
        <dbReference type="EC" id="2.10.1.1"/>
    </reaction>
</comment>
<evidence type="ECO:0000256" key="4">
    <source>
        <dbReference type="ARBA" id="ARBA00023150"/>
    </source>
</evidence>
<dbReference type="PANTHER" id="PTHR10192">
    <property type="entry name" value="MOLYBDOPTERIN BIOSYNTHESIS PROTEIN"/>
    <property type="match status" value="1"/>
</dbReference>
<dbReference type="SUPFAM" id="SSF53218">
    <property type="entry name" value="Molybdenum cofactor biosynthesis proteins"/>
    <property type="match status" value="1"/>
</dbReference>
<dbReference type="GO" id="GO:0046872">
    <property type="term" value="F:metal ion binding"/>
    <property type="evidence" value="ECO:0007669"/>
    <property type="project" value="UniProtKB-UniRule"/>
</dbReference>
<dbReference type="Gene3D" id="2.40.340.10">
    <property type="entry name" value="MoeA, C-terminal, domain IV"/>
    <property type="match status" value="1"/>
</dbReference>
<dbReference type="PANTHER" id="PTHR10192:SF5">
    <property type="entry name" value="GEPHYRIN"/>
    <property type="match status" value="1"/>
</dbReference>
<dbReference type="Gene3D" id="3.40.980.10">
    <property type="entry name" value="MoaB/Mog-like domain"/>
    <property type="match status" value="1"/>
</dbReference>
<gene>
    <name evidence="8" type="primary">moeA</name>
    <name evidence="8" type="ORF">NSE01_25730</name>
</gene>
<dbReference type="GO" id="GO:0005829">
    <property type="term" value="C:cytosol"/>
    <property type="evidence" value="ECO:0007669"/>
    <property type="project" value="TreeGrafter"/>
</dbReference>
<dbReference type="GO" id="GO:0006777">
    <property type="term" value="P:Mo-molybdopterin cofactor biosynthetic process"/>
    <property type="evidence" value="ECO:0007669"/>
    <property type="project" value="UniProtKB-UniRule"/>
</dbReference>
<dbReference type="SUPFAM" id="SSF63882">
    <property type="entry name" value="MoeA N-terminal region -like"/>
    <property type="match status" value="1"/>
</dbReference>
<dbReference type="PROSITE" id="PS01079">
    <property type="entry name" value="MOCF_BIOSYNTHESIS_2"/>
    <property type="match status" value="1"/>
</dbReference>
<dbReference type="RefSeq" id="WP_281289506.1">
    <property type="nucleotide sequence ID" value="NZ_BJYR01000017.1"/>
</dbReference>
<keyword evidence="6" id="KW-0460">Magnesium</keyword>
<dbReference type="InterPro" id="IPR008284">
    <property type="entry name" value="MoCF_biosynth_CS"/>
</dbReference>
<dbReference type="InterPro" id="IPR036425">
    <property type="entry name" value="MoaB/Mog-like_dom_sf"/>
</dbReference>
<dbReference type="InterPro" id="IPR005110">
    <property type="entry name" value="MoeA_linker/N"/>
</dbReference>
<evidence type="ECO:0000256" key="5">
    <source>
        <dbReference type="ARBA" id="ARBA00047317"/>
    </source>
</evidence>
<comment type="function">
    <text evidence="1 6">Catalyzes the insertion of molybdate into adenylated molybdopterin with the concomitant release of AMP.</text>
</comment>
<sequence length="404" mass="41632">MNERTQTPARPNPPLPLEEAQRRLMELAPMLPIEHRATADCLGFHLAEPLTALRTQPAADVSAMDGYALRAADLPGPWQVIGESAAGRPFAGTVGTGEAARISTGALVPAGADMVLIQEDAAREGDKLTLTGTPPEPPARHIRPAGMDFRSGDVLMAPGTKIGAAQIALALTAGHAHLPVRRPLQLAVIDGGDELAAPGADLAPHQLPASNSAMLAALATQPAVQITRIGPVPDRLEALKAAFDAASTADVIVTSGGASVGDHDLVRPALAELGADLAFWRVAIKPGKPLLVARRGHQVILGLPGNPAAAFVTGFLFLLPLIRAALGAGSPMPRPIPAQLSEAMPAGGSRMEFLRAVWNGGEVSLDGLQDSGALSSLARANALVVRPAHAPETPAGTFVPVYLL</sequence>
<comment type="cofactor">
    <cofactor evidence="6">
        <name>Mg(2+)</name>
        <dbReference type="ChEBI" id="CHEBI:18420"/>
    </cofactor>
</comment>
<evidence type="ECO:0000313" key="9">
    <source>
        <dbReference type="Proteomes" id="UP000321464"/>
    </source>
</evidence>
<dbReference type="InterPro" id="IPR038987">
    <property type="entry name" value="MoeA-like"/>
</dbReference>
<dbReference type="Pfam" id="PF03454">
    <property type="entry name" value="MoeA_C"/>
    <property type="match status" value="1"/>
</dbReference>
<dbReference type="UniPathway" id="UPA00344"/>
<keyword evidence="6" id="KW-0500">Molybdenum</keyword>
<dbReference type="GO" id="GO:0061599">
    <property type="term" value="F:molybdopterin molybdotransferase activity"/>
    <property type="evidence" value="ECO:0007669"/>
    <property type="project" value="UniProtKB-UniRule"/>
</dbReference>
<dbReference type="Gene3D" id="3.90.105.10">
    <property type="entry name" value="Molybdopterin biosynthesis moea protein, domain 2"/>
    <property type="match status" value="1"/>
</dbReference>
<dbReference type="CDD" id="cd00887">
    <property type="entry name" value="MoeA"/>
    <property type="match status" value="1"/>
</dbReference>